<evidence type="ECO:0000256" key="7">
    <source>
        <dbReference type="SAM" id="Phobius"/>
    </source>
</evidence>
<dbReference type="Pfam" id="PF04239">
    <property type="entry name" value="DUF421"/>
    <property type="match status" value="1"/>
</dbReference>
<proteinExistence type="inferred from homology"/>
<evidence type="ECO:0000313" key="10">
    <source>
        <dbReference type="EMBL" id="AYC30853.1"/>
    </source>
</evidence>
<dbReference type="InterPro" id="IPR007353">
    <property type="entry name" value="DUF421"/>
</dbReference>
<keyword evidence="5 7" id="KW-1133">Transmembrane helix</keyword>
<feature type="transmembrane region" description="Helical" evidence="7">
    <location>
        <begin position="55"/>
        <end position="73"/>
    </location>
</feature>
<keyword evidence="6 7" id="KW-0472">Membrane</keyword>
<protein>
    <submittedName>
        <fullName evidence="10">DUF421 domain-containing protein</fullName>
    </submittedName>
</protein>
<dbReference type="EMBL" id="CP032418">
    <property type="protein sequence ID" value="AYC30853.1"/>
    <property type="molecule type" value="Genomic_DNA"/>
</dbReference>
<evidence type="ECO:0000256" key="6">
    <source>
        <dbReference type="ARBA" id="ARBA00023136"/>
    </source>
</evidence>
<dbReference type="InterPro" id="IPR023090">
    <property type="entry name" value="UPF0702_alpha/beta_dom_sf"/>
</dbReference>
<dbReference type="PANTHER" id="PTHR34582:SF7">
    <property type="entry name" value="UPF0702 TRANSMEMBRANE PROTEIN YDFS"/>
    <property type="match status" value="1"/>
</dbReference>
<evidence type="ECO:0000256" key="2">
    <source>
        <dbReference type="ARBA" id="ARBA00006448"/>
    </source>
</evidence>
<dbReference type="GO" id="GO:0005886">
    <property type="term" value="C:plasma membrane"/>
    <property type="evidence" value="ECO:0007669"/>
    <property type="project" value="UniProtKB-SubCell"/>
</dbReference>
<name>A0A385YZ52_9BACL</name>
<feature type="domain" description="YetF-like N-terminal transmembrane" evidence="9">
    <location>
        <begin position="4"/>
        <end position="71"/>
    </location>
</feature>
<evidence type="ECO:0000259" key="8">
    <source>
        <dbReference type="Pfam" id="PF04239"/>
    </source>
</evidence>
<feature type="transmembrane region" description="Helical" evidence="7">
    <location>
        <begin position="28"/>
        <end position="48"/>
    </location>
</feature>
<reference evidence="11" key="1">
    <citation type="submission" date="2018-09" db="EMBL/GenBank/DDBJ databases">
        <authorList>
            <person name="Zhu H."/>
        </authorList>
    </citation>
    <scope>NUCLEOTIDE SEQUENCE [LARGE SCALE GENOMIC DNA]</scope>
    <source>
        <strain evidence="11">K2R23-3</strain>
    </source>
</reference>
<organism evidence="10 11">
    <name type="scientific">Paenisporosarcina cavernae</name>
    <dbReference type="NCBI Taxonomy" id="2320858"/>
    <lineage>
        <taxon>Bacteria</taxon>
        <taxon>Bacillati</taxon>
        <taxon>Bacillota</taxon>
        <taxon>Bacilli</taxon>
        <taxon>Bacillales</taxon>
        <taxon>Caryophanaceae</taxon>
        <taxon>Paenisporosarcina</taxon>
    </lineage>
</organism>
<sequence length="218" mass="24525">METIITFFVLLMMTRFLGKKQLSHLTFFNYITGITIGSLSANMVLLSSNDFLKELTALVLWCALASLVGFISMKSGKLRVILDGQPTIVVKKGKIDRKALVRTMINVDDLTMMMRQKDVFSISEVDYAILEPNGALSILKKPEFQSVVTSDFQLNKPSPNFLPTEIIVDGKIIYQNLKELGLSQEWLTNELMKENVSTIETIIYAELQPNGELIIQQA</sequence>
<dbReference type="Proteomes" id="UP000265725">
    <property type="component" value="Chromosome"/>
</dbReference>
<evidence type="ECO:0000313" key="11">
    <source>
        <dbReference type="Proteomes" id="UP000265725"/>
    </source>
</evidence>
<dbReference type="OrthoDB" id="9778331at2"/>
<comment type="subcellular location">
    <subcellularLocation>
        <location evidence="1">Cell membrane</location>
        <topology evidence="1">Multi-pass membrane protein</topology>
    </subcellularLocation>
</comment>
<accession>A0A385YZ52</accession>
<feature type="domain" description="YetF C-terminal" evidence="8">
    <location>
        <begin position="74"/>
        <end position="207"/>
    </location>
</feature>
<keyword evidence="4 7" id="KW-0812">Transmembrane</keyword>
<dbReference type="PANTHER" id="PTHR34582">
    <property type="entry name" value="UPF0702 TRANSMEMBRANE PROTEIN YCAP"/>
    <property type="match status" value="1"/>
</dbReference>
<dbReference type="Gene3D" id="3.30.240.20">
    <property type="entry name" value="bsu07140 like domains"/>
    <property type="match status" value="2"/>
</dbReference>
<evidence type="ECO:0000256" key="5">
    <source>
        <dbReference type="ARBA" id="ARBA00022989"/>
    </source>
</evidence>
<keyword evidence="11" id="KW-1185">Reference proteome</keyword>
<dbReference type="Pfam" id="PF20730">
    <property type="entry name" value="YetF_N"/>
    <property type="match status" value="1"/>
</dbReference>
<evidence type="ECO:0000256" key="4">
    <source>
        <dbReference type="ARBA" id="ARBA00022692"/>
    </source>
</evidence>
<comment type="similarity">
    <text evidence="2">Belongs to the UPF0702 family.</text>
</comment>
<evidence type="ECO:0000259" key="9">
    <source>
        <dbReference type="Pfam" id="PF20730"/>
    </source>
</evidence>
<dbReference type="InterPro" id="IPR048454">
    <property type="entry name" value="YetF_N"/>
</dbReference>
<dbReference type="KEGG" id="paek:D3873_12195"/>
<evidence type="ECO:0000256" key="3">
    <source>
        <dbReference type="ARBA" id="ARBA00022475"/>
    </source>
</evidence>
<keyword evidence="3" id="KW-1003">Cell membrane</keyword>
<dbReference type="AlphaFoldDB" id="A0A385YZ52"/>
<evidence type="ECO:0000256" key="1">
    <source>
        <dbReference type="ARBA" id="ARBA00004651"/>
    </source>
</evidence>
<gene>
    <name evidence="10" type="ORF">D3873_12195</name>
</gene>